<comment type="caution">
    <text evidence="1">The sequence shown here is derived from an EMBL/GenBank/DDBJ whole genome shotgun (WGS) entry which is preliminary data.</text>
</comment>
<dbReference type="EMBL" id="NHTK01004956">
    <property type="protein sequence ID" value="PPQ83957.1"/>
    <property type="molecule type" value="Genomic_DNA"/>
</dbReference>
<dbReference type="InterPro" id="IPR032675">
    <property type="entry name" value="LRR_dom_sf"/>
</dbReference>
<gene>
    <name evidence="1" type="ORF">CVT24_006133</name>
</gene>
<evidence type="ECO:0000313" key="2">
    <source>
        <dbReference type="Proteomes" id="UP000284842"/>
    </source>
</evidence>
<keyword evidence="2" id="KW-1185">Reference proteome</keyword>
<evidence type="ECO:0008006" key="3">
    <source>
        <dbReference type="Google" id="ProtNLM"/>
    </source>
</evidence>
<sequence>MSQLDSRQQTPVFPLEIFGIIIEIIARSSPNYPSLGSDELEKLAACSLTCSSLHELCRRQIFRSVSIRFNSHSGKKLLRLMGILKAKPVIKTEIVDVFVSLLSSDWDQKKFNKLKRNAHHPSTFPAVQRLRIVDGNTFTEGGRYHARPAGCPEFAQNFCRELIESYTKLPTLRFFYNRYNFRARDIPYIALGCPTLQLTDLHLLDIGESKDAKLLSSFKVPPLKQLKRLTIENCTPAFLCILSQTTSVLDLTISGKFEKLKTLPTPVCKLEVLKLDPDDRSEDNGLSPAFDLLWQTNRLGFKPISTLKNLSVGVIAPEDLSTLNKMFAELRQLQSLTINGGPHASFLDYRNF</sequence>
<organism evidence="1 2">
    <name type="scientific">Panaeolus cyanescens</name>
    <dbReference type="NCBI Taxonomy" id="181874"/>
    <lineage>
        <taxon>Eukaryota</taxon>
        <taxon>Fungi</taxon>
        <taxon>Dikarya</taxon>
        <taxon>Basidiomycota</taxon>
        <taxon>Agaricomycotina</taxon>
        <taxon>Agaricomycetes</taxon>
        <taxon>Agaricomycetidae</taxon>
        <taxon>Agaricales</taxon>
        <taxon>Agaricineae</taxon>
        <taxon>Galeropsidaceae</taxon>
        <taxon>Panaeolus</taxon>
    </lineage>
</organism>
<proteinExistence type="predicted"/>
<dbReference type="Proteomes" id="UP000284842">
    <property type="component" value="Unassembled WGS sequence"/>
</dbReference>
<name>A0A409WZN1_9AGAR</name>
<protein>
    <recommendedName>
        <fullName evidence="3">F-box domain-containing protein</fullName>
    </recommendedName>
</protein>
<dbReference type="InParanoid" id="A0A409WZN1"/>
<evidence type="ECO:0000313" key="1">
    <source>
        <dbReference type="EMBL" id="PPQ83957.1"/>
    </source>
</evidence>
<accession>A0A409WZN1</accession>
<dbReference type="Gene3D" id="3.80.10.10">
    <property type="entry name" value="Ribonuclease Inhibitor"/>
    <property type="match status" value="1"/>
</dbReference>
<dbReference type="OrthoDB" id="3104997at2759"/>
<reference evidence="1 2" key="1">
    <citation type="journal article" date="2018" name="Evol. Lett.">
        <title>Horizontal gene cluster transfer increased hallucinogenic mushroom diversity.</title>
        <authorList>
            <person name="Reynolds H.T."/>
            <person name="Vijayakumar V."/>
            <person name="Gluck-Thaler E."/>
            <person name="Korotkin H.B."/>
            <person name="Matheny P.B."/>
            <person name="Slot J.C."/>
        </authorList>
    </citation>
    <scope>NUCLEOTIDE SEQUENCE [LARGE SCALE GENOMIC DNA]</scope>
    <source>
        <strain evidence="1 2">2629</strain>
    </source>
</reference>
<dbReference type="AlphaFoldDB" id="A0A409WZN1"/>